<dbReference type="InterPro" id="IPR051537">
    <property type="entry name" value="DNA_Adenine_Mtase"/>
</dbReference>
<feature type="coiled-coil region" evidence="8">
    <location>
        <begin position="572"/>
        <end position="599"/>
    </location>
</feature>
<dbReference type="EC" id="2.1.1.72" evidence="1"/>
<keyword evidence="2" id="KW-0489">Methyltransferase</keyword>
<dbReference type="Gene3D" id="3.90.220.20">
    <property type="entry name" value="DNA methylase specificity domains"/>
    <property type="match status" value="1"/>
</dbReference>
<dbReference type="Pfam" id="PF02384">
    <property type="entry name" value="N6_Mtase"/>
    <property type="match status" value="1"/>
</dbReference>
<evidence type="ECO:0000313" key="11">
    <source>
        <dbReference type="Proteomes" id="UP000187412"/>
    </source>
</evidence>
<evidence type="ECO:0000256" key="6">
    <source>
        <dbReference type="ARBA" id="ARBA00023125"/>
    </source>
</evidence>
<keyword evidence="4" id="KW-0949">S-adenosyl-L-methionine</keyword>
<dbReference type="InterPro" id="IPR029063">
    <property type="entry name" value="SAM-dependent_MTases_sf"/>
</dbReference>
<dbReference type="Gene3D" id="3.40.50.150">
    <property type="entry name" value="Vaccinia Virus protein VP39"/>
    <property type="match status" value="1"/>
</dbReference>
<dbReference type="EMBL" id="MPTB01000009">
    <property type="protein sequence ID" value="OMD49512.1"/>
    <property type="molecule type" value="Genomic_DNA"/>
</dbReference>
<evidence type="ECO:0000256" key="5">
    <source>
        <dbReference type="ARBA" id="ARBA00022747"/>
    </source>
</evidence>
<sequence>MNKRENELKYILESITEDLEGLYPNEQIARMILVIVTIFYLRELEYSEKDQVSRAVLSESRSIAHMLDQTVIELEHLHKEFKGVFTGLVPSFLQYNYSDTVFKTMIEKIINIQFIDQEEIVQFINFIALKYSSNNGGNQTPETIIKLVLGLIDFKNISSVADYCSGISSFAIELFRHFRVEGSNKPVSYYGEEKNASDYLISKLLLNINNIPFFHITNKDVLDRIYREPERLTVDFIWSDAPFGMVWNQSEGQNDPRYKYGIPPKSSADWAFYQNALYHLNNHGQAAVVGTKGTLVRSTEVHIRKAITEEDLIEAVITLPENLYLKTRVGTELIIFNKAKSKSRRGLILFIDASKYTQRLNRNQCSIQEEGISKIVYAYRNGIEEENFSRFVDLAKIREYDYSLNPKEYLDFDVLKHSFHQTVKLGEIAAIRRGVQLTKEELEELSNTATHYLLNIKDIENGRIAYDEESRITYKKQDWLEKFAIRPMDIIMTSKGSVVKFAIVEEKCEEAFVSGNLSIIRVDHALYNVYVLYEFLQSEVGRRMLDGLQTGTTIKLINPSKLEKFEIPLLSIDLMNRVGAELRENKRKYEEQIQEAEQRFSLERGWLLEQIGMSNSPGGGAYGREI</sequence>
<dbReference type="InterPro" id="IPR044946">
    <property type="entry name" value="Restrct_endonuc_typeI_TRD_sf"/>
</dbReference>
<accession>A0ABX3HIJ4</accession>
<evidence type="ECO:0000256" key="8">
    <source>
        <dbReference type="SAM" id="Coils"/>
    </source>
</evidence>
<evidence type="ECO:0000256" key="7">
    <source>
        <dbReference type="ARBA" id="ARBA00047942"/>
    </source>
</evidence>
<evidence type="ECO:0000313" key="10">
    <source>
        <dbReference type="EMBL" id="OMD49512.1"/>
    </source>
</evidence>
<gene>
    <name evidence="10" type="ORF">BSK56_09160</name>
</gene>
<dbReference type="SUPFAM" id="SSF53335">
    <property type="entry name" value="S-adenosyl-L-methionine-dependent methyltransferases"/>
    <property type="match status" value="1"/>
</dbReference>
<evidence type="ECO:0000259" key="9">
    <source>
        <dbReference type="Pfam" id="PF02384"/>
    </source>
</evidence>
<keyword evidence="11" id="KW-1185">Reference proteome</keyword>
<comment type="catalytic activity">
    <reaction evidence="7">
        <text>a 2'-deoxyadenosine in DNA + S-adenosyl-L-methionine = an N(6)-methyl-2'-deoxyadenosine in DNA + S-adenosyl-L-homocysteine + H(+)</text>
        <dbReference type="Rhea" id="RHEA:15197"/>
        <dbReference type="Rhea" id="RHEA-COMP:12418"/>
        <dbReference type="Rhea" id="RHEA-COMP:12419"/>
        <dbReference type="ChEBI" id="CHEBI:15378"/>
        <dbReference type="ChEBI" id="CHEBI:57856"/>
        <dbReference type="ChEBI" id="CHEBI:59789"/>
        <dbReference type="ChEBI" id="CHEBI:90615"/>
        <dbReference type="ChEBI" id="CHEBI:90616"/>
        <dbReference type="EC" id="2.1.1.72"/>
    </reaction>
</comment>
<name>A0ABX3HIJ4_PAEBO</name>
<protein>
    <recommendedName>
        <fullName evidence="1">site-specific DNA-methyltransferase (adenine-specific)</fullName>
        <ecNumber evidence="1">2.1.1.72</ecNumber>
    </recommendedName>
</protein>
<dbReference type="PANTHER" id="PTHR42933:SF3">
    <property type="entry name" value="TYPE I RESTRICTION ENZYME MJAVIII METHYLASE SUBUNIT"/>
    <property type="match status" value="1"/>
</dbReference>
<dbReference type="RefSeq" id="WP_076110241.1">
    <property type="nucleotide sequence ID" value="NZ_MPTB01000009.1"/>
</dbReference>
<keyword evidence="8" id="KW-0175">Coiled coil</keyword>
<evidence type="ECO:0000256" key="3">
    <source>
        <dbReference type="ARBA" id="ARBA00022679"/>
    </source>
</evidence>
<keyword evidence="6" id="KW-0238">DNA-binding</keyword>
<feature type="domain" description="DNA methylase adenine-specific" evidence="9">
    <location>
        <begin position="126"/>
        <end position="411"/>
    </location>
</feature>
<reference evidence="10 11" key="1">
    <citation type="submission" date="2016-10" db="EMBL/GenBank/DDBJ databases">
        <title>Paenibacillus species isolates.</title>
        <authorList>
            <person name="Beno S.M."/>
        </authorList>
    </citation>
    <scope>NUCLEOTIDE SEQUENCE [LARGE SCALE GENOMIC DNA]</scope>
    <source>
        <strain evidence="10 11">FSL H7-0744</strain>
    </source>
</reference>
<dbReference type="PANTHER" id="PTHR42933">
    <property type="entry name" value="SLR6095 PROTEIN"/>
    <property type="match status" value="1"/>
</dbReference>
<evidence type="ECO:0000256" key="4">
    <source>
        <dbReference type="ARBA" id="ARBA00022691"/>
    </source>
</evidence>
<comment type="caution">
    <text evidence="10">The sequence shown here is derived from an EMBL/GenBank/DDBJ whole genome shotgun (WGS) entry which is preliminary data.</text>
</comment>
<dbReference type="Proteomes" id="UP000187412">
    <property type="component" value="Unassembled WGS sequence"/>
</dbReference>
<dbReference type="InterPro" id="IPR003356">
    <property type="entry name" value="DNA_methylase_A-5"/>
</dbReference>
<dbReference type="SUPFAM" id="SSF116734">
    <property type="entry name" value="DNA methylase specificity domain"/>
    <property type="match status" value="1"/>
</dbReference>
<evidence type="ECO:0000256" key="1">
    <source>
        <dbReference type="ARBA" id="ARBA00011900"/>
    </source>
</evidence>
<evidence type="ECO:0000256" key="2">
    <source>
        <dbReference type="ARBA" id="ARBA00022603"/>
    </source>
</evidence>
<organism evidence="10 11">
    <name type="scientific">Paenibacillus borealis</name>
    <dbReference type="NCBI Taxonomy" id="160799"/>
    <lineage>
        <taxon>Bacteria</taxon>
        <taxon>Bacillati</taxon>
        <taxon>Bacillota</taxon>
        <taxon>Bacilli</taxon>
        <taxon>Bacillales</taxon>
        <taxon>Paenibacillaceae</taxon>
        <taxon>Paenibacillus</taxon>
    </lineage>
</organism>
<proteinExistence type="predicted"/>
<keyword evidence="3" id="KW-0808">Transferase</keyword>
<keyword evidence="5" id="KW-0680">Restriction system</keyword>